<feature type="region of interest" description="Disordered" evidence="1">
    <location>
        <begin position="89"/>
        <end position="111"/>
    </location>
</feature>
<dbReference type="EMBL" id="MCGR01000067">
    <property type="protein sequence ID" value="ORY63815.1"/>
    <property type="molecule type" value="Genomic_DNA"/>
</dbReference>
<organism evidence="2 3">
    <name type="scientific">Leucosporidium creatinivorum</name>
    <dbReference type="NCBI Taxonomy" id="106004"/>
    <lineage>
        <taxon>Eukaryota</taxon>
        <taxon>Fungi</taxon>
        <taxon>Dikarya</taxon>
        <taxon>Basidiomycota</taxon>
        <taxon>Pucciniomycotina</taxon>
        <taxon>Microbotryomycetes</taxon>
        <taxon>Leucosporidiales</taxon>
        <taxon>Leucosporidium</taxon>
    </lineage>
</organism>
<protein>
    <submittedName>
        <fullName evidence="2">Uncharacterized protein</fullName>
    </submittedName>
</protein>
<accession>A0A1Y2DYU6</accession>
<sequence length="144" mass="14828">MLSLTRSAAVRQLARRASPTSTRSFALGSTSTSRASACPVTPALRAAVTATLLVSFVYLASHEDALDQAVAPRSGLHYTAAHFTYSATTTTTSASTSTPSPSTSSPSFARLPNLSTTSSRVSFGGLGLHHELRIAGVFGRALGA</sequence>
<dbReference type="Proteomes" id="UP000193467">
    <property type="component" value="Unassembled WGS sequence"/>
</dbReference>
<evidence type="ECO:0000313" key="3">
    <source>
        <dbReference type="Proteomes" id="UP000193467"/>
    </source>
</evidence>
<name>A0A1Y2DYU6_9BASI</name>
<dbReference type="InParanoid" id="A0A1Y2DYU6"/>
<proteinExistence type="predicted"/>
<keyword evidence="3" id="KW-1185">Reference proteome</keyword>
<dbReference type="AlphaFoldDB" id="A0A1Y2DYU6"/>
<evidence type="ECO:0000256" key="1">
    <source>
        <dbReference type="SAM" id="MobiDB-lite"/>
    </source>
</evidence>
<gene>
    <name evidence="2" type="ORF">BCR35DRAFT_308783</name>
</gene>
<reference evidence="2 3" key="1">
    <citation type="submission" date="2016-07" db="EMBL/GenBank/DDBJ databases">
        <title>Pervasive Adenine N6-methylation of Active Genes in Fungi.</title>
        <authorList>
            <consortium name="DOE Joint Genome Institute"/>
            <person name="Mondo S.J."/>
            <person name="Dannebaum R.O."/>
            <person name="Kuo R.C."/>
            <person name="Labutti K."/>
            <person name="Haridas S."/>
            <person name="Kuo A."/>
            <person name="Salamov A."/>
            <person name="Ahrendt S.R."/>
            <person name="Lipzen A."/>
            <person name="Sullivan W."/>
            <person name="Andreopoulos W.B."/>
            <person name="Clum A."/>
            <person name="Lindquist E."/>
            <person name="Daum C."/>
            <person name="Ramamoorthy G.K."/>
            <person name="Gryganskyi A."/>
            <person name="Culley D."/>
            <person name="Magnuson J.K."/>
            <person name="James T.Y."/>
            <person name="O'Malley M.A."/>
            <person name="Stajich J.E."/>
            <person name="Spatafora J.W."/>
            <person name="Visel A."/>
            <person name="Grigoriev I.V."/>
        </authorList>
    </citation>
    <scope>NUCLEOTIDE SEQUENCE [LARGE SCALE GENOMIC DNA]</scope>
    <source>
        <strain evidence="2 3">62-1032</strain>
    </source>
</reference>
<evidence type="ECO:0000313" key="2">
    <source>
        <dbReference type="EMBL" id="ORY63815.1"/>
    </source>
</evidence>
<feature type="compositionally biased region" description="Low complexity" evidence="1">
    <location>
        <begin position="89"/>
        <end position="109"/>
    </location>
</feature>
<comment type="caution">
    <text evidence="2">The sequence shown here is derived from an EMBL/GenBank/DDBJ whole genome shotgun (WGS) entry which is preliminary data.</text>
</comment>